<sequence length="179" mass="20269">MLSQCGFVGGGVGLASEAAYFAKIPGNQKWAPRPTPINSWNFFHFSPYHNFMRGKPDNNPWGPAVTMFRTANGTPLYFNFHVTPLEERSIGKRPLGHMLLTGTSGEGKTTLLDFLLCQCMKFSPRMFCYDRDRGMEPFIRSVGGYYKVLQQGVKLTSHRSNRKALRVILRPLKYHACLC</sequence>
<organism evidence="1 2">
    <name type="scientific">Escherichia coli</name>
    <dbReference type="NCBI Taxonomy" id="562"/>
    <lineage>
        <taxon>Bacteria</taxon>
        <taxon>Pseudomonadati</taxon>
        <taxon>Pseudomonadota</taxon>
        <taxon>Gammaproteobacteria</taxon>
        <taxon>Enterobacterales</taxon>
        <taxon>Enterobacteriaceae</taxon>
        <taxon>Escherichia</taxon>
    </lineage>
</organism>
<gene>
    <name evidence="1" type="primary">ptlC_1</name>
    <name evidence="1" type="ORF">NCTC13148_00045</name>
</gene>
<reference evidence="1 2" key="1">
    <citation type="submission" date="2018-06" db="EMBL/GenBank/DDBJ databases">
        <authorList>
            <consortium name="Pathogen Informatics"/>
            <person name="Doyle S."/>
        </authorList>
    </citation>
    <scope>NUCLEOTIDE SEQUENCE [LARGE SCALE GENOMIC DNA]</scope>
    <source>
        <strain evidence="1 2">NCTC13148</strain>
    </source>
</reference>
<dbReference type="SUPFAM" id="SSF52540">
    <property type="entry name" value="P-loop containing nucleoside triphosphate hydrolases"/>
    <property type="match status" value="1"/>
</dbReference>
<dbReference type="Proteomes" id="UP000254255">
    <property type="component" value="Unassembled WGS sequence"/>
</dbReference>
<dbReference type="Gene3D" id="3.40.50.300">
    <property type="entry name" value="P-loop containing nucleotide triphosphate hydrolases"/>
    <property type="match status" value="1"/>
</dbReference>
<protein>
    <submittedName>
        <fullName evidence="1">Putative type IV secretory pathway VirB4 component</fullName>
    </submittedName>
</protein>
<evidence type="ECO:0000313" key="2">
    <source>
        <dbReference type="Proteomes" id="UP000254255"/>
    </source>
</evidence>
<dbReference type="AlphaFoldDB" id="A0A377BBL0"/>
<accession>A0A377BBL0</accession>
<evidence type="ECO:0000313" key="1">
    <source>
        <dbReference type="EMBL" id="STL58817.1"/>
    </source>
</evidence>
<dbReference type="InterPro" id="IPR027417">
    <property type="entry name" value="P-loop_NTPase"/>
</dbReference>
<dbReference type="EMBL" id="UGET01000001">
    <property type="protein sequence ID" value="STL58817.1"/>
    <property type="molecule type" value="Genomic_DNA"/>
</dbReference>
<proteinExistence type="predicted"/>
<name>A0A377BBL0_ECOLX</name>